<name>A0A6J5GHJ6_9BURK</name>
<dbReference type="Proteomes" id="UP000494119">
    <property type="component" value="Unassembled WGS sequence"/>
</dbReference>
<dbReference type="SUPFAM" id="SSF56214">
    <property type="entry name" value="4'-phosphopantetheinyl transferase"/>
    <property type="match status" value="1"/>
</dbReference>
<proteinExistence type="predicted"/>
<keyword evidence="1" id="KW-0808">Transferase</keyword>
<sequence length="208" mass="23070">MWRETTFDRLSTLDYDGESVSVFAFDGEEGRCSMRACSRELAQRLLSVLAPGARVVKDAAGCPQVVGARMHMSISHSGACLVIAVGPERLGVDIVHLRYPERWKEIYEWINEPQDLPAFPDVNLFLECWTAKESLLKLIGVGLDFGMRGLYGPPINASGWRPGKAGAETYWLRPLPGYRGMVICLALERLSVVQTIRVKGFEGPGLSR</sequence>
<evidence type="ECO:0000313" key="3">
    <source>
        <dbReference type="EMBL" id="CAB3800788.1"/>
    </source>
</evidence>
<dbReference type="InterPro" id="IPR037143">
    <property type="entry name" value="4-PPantetheinyl_Trfase_dom_sf"/>
</dbReference>
<dbReference type="Gene3D" id="3.90.470.20">
    <property type="entry name" value="4'-phosphopantetheinyl transferase domain"/>
    <property type="match status" value="2"/>
</dbReference>
<evidence type="ECO:0000256" key="1">
    <source>
        <dbReference type="ARBA" id="ARBA00022679"/>
    </source>
</evidence>
<dbReference type="AlphaFoldDB" id="A0A6J5GHJ6"/>
<accession>A0A6J5GHJ6</accession>
<feature type="domain" description="4'-phosphopantetheinyl transferase" evidence="2">
    <location>
        <begin position="90"/>
        <end position="147"/>
    </location>
</feature>
<dbReference type="GO" id="GO:0008897">
    <property type="term" value="F:holo-[acyl-carrier-protein] synthase activity"/>
    <property type="evidence" value="ECO:0007669"/>
    <property type="project" value="InterPro"/>
</dbReference>
<dbReference type="RefSeq" id="WP_175197145.1">
    <property type="nucleotide sequence ID" value="NZ_CADIKL010000033.1"/>
</dbReference>
<dbReference type="GO" id="GO:0000287">
    <property type="term" value="F:magnesium ion binding"/>
    <property type="evidence" value="ECO:0007669"/>
    <property type="project" value="InterPro"/>
</dbReference>
<organism evidence="3 4">
    <name type="scientific">Paraburkholderia caffeinitolerans</name>
    <dbReference type="NCBI Taxonomy" id="1723730"/>
    <lineage>
        <taxon>Bacteria</taxon>
        <taxon>Pseudomonadati</taxon>
        <taxon>Pseudomonadota</taxon>
        <taxon>Betaproteobacteria</taxon>
        <taxon>Burkholderiales</taxon>
        <taxon>Burkholderiaceae</taxon>
        <taxon>Paraburkholderia</taxon>
    </lineage>
</organism>
<dbReference type="Pfam" id="PF01648">
    <property type="entry name" value="ACPS"/>
    <property type="match status" value="1"/>
</dbReference>
<evidence type="ECO:0000259" key="2">
    <source>
        <dbReference type="Pfam" id="PF01648"/>
    </source>
</evidence>
<evidence type="ECO:0000313" key="4">
    <source>
        <dbReference type="Proteomes" id="UP000494119"/>
    </source>
</evidence>
<reference evidence="3 4" key="1">
    <citation type="submission" date="2020-04" db="EMBL/GenBank/DDBJ databases">
        <authorList>
            <person name="De Canck E."/>
        </authorList>
    </citation>
    <scope>NUCLEOTIDE SEQUENCE [LARGE SCALE GENOMIC DNA]</scope>
    <source>
        <strain evidence="3 4">LMG 28688</strain>
    </source>
</reference>
<dbReference type="EMBL" id="CADIKL010000033">
    <property type="protein sequence ID" value="CAB3800788.1"/>
    <property type="molecule type" value="Genomic_DNA"/>
</dbReference>
<protein>
    <recommendedName>
        <fullName evidence="2">4'-phosphopantetheinyl transferase domain-containing protein</fullName>
    </recommendedName>
</protein>
<dbReference type="InterPro" id="IPR008278">
    <property type="entry name" value="4-PPantetheinyl_Trfase_dom"/>
</dbReference>
<keyword evidence="4" id="KW-1185">Reference proteome</keyword>
<gene>
    <name evidence="3" type="ORF">LMG28688_05246</name>
</gene>